<keyword evidence="6" id="KW-0812">Transmembrane</keyword>
<evidence type="ECO:0000313" key="7">
    <source>
        <dbReference type="EMBL" id="KAG0687920.1"/>
    </source>
</evidence>
<organism evidence="7 8">
    <name type="scientific">Pichia californica</name>
    <dbReference type="NCBI Taxonomy" id="460514"/>
    <lineage>
        <taxon>Eukaryota</taxon>
        <taxon>Fungi</taxon>
        <taxon>Dikarya</taxon>
        <taxon>Ascomycota</taxon>
        <taxon>Saccharomycotina</taxon>
        <taxon>Pichiomycetes</taxon>
        <taxon>Pichiales</taxon>
        <taxon>Pichiaceae</taxon>
        <taxon>Pichia</taxon>
    </lineage>
</organism>
<dbReference type="InterPro" id="IPR019540">
    <property type="entry name" value="PtdIno-glycan_biosynth_class_S"/>
</dbReference>
<dbReference type="GO" id="GO:0042765">
    <property type="term" value="C:GPI-anchor transamidase complex"/>
    <property type="evidence" value="ECO:0007669"/>
    <property type="project" value="InterPro"/>
</dbReference>
<accession>A0A9P7BFB4</accession>
<evidence type="ECO:0000256" key="6">
    <source>
        <dbReference type="SAM" id="Phobius"/>
    </source>
</evidence>
<dbReference type="GO" id="GO:0000026">
    <property type="term" value="F:alpha-1,2-mannosyltransferase activity"/>
    <property type="evidence" value="ECO:0007669"/>
    <property type="project" value="TreeGrafter"/>
</dbReference>
<dbReference type="Proteomes" id="UP000697127">
    <property type="component" value="Unassembled WGS sequence"/>
</dbReference>
<dbReference type="InterPro" id="IPR002685">
    <property type="entry name" value="Glyco_trans_15"/>
</dbReference>
<dbReference type="PANTHER" id="PTHR31121">
    <property type="entry name" value="ALPHA-1,2 MANNOSYLTRANSFERASE KTR1"/>
    <property type="match status" value="1"/>
</dbReference>
<comment type="similarity">
    <text evidence="2">Belongs to the glycosyltransferase 15 family.</text>
</comment>
<dbReference type="GO" id="GO:0016255">
    <property type="term" value="P:attachment of GPI anchor to protein"/>
    <property type="evidence" value="ECO:0007669"/>
    <property type="project" value="InterPro"/>
</dbReference>
<evidence type="ECO:0008006" key="9">
    <source>
        <dbReference type="Google" id="ProtNLM"/>
    </source>
</evidence>
<evidence type="ECO:0000256" key="1">
    <source>
        <dbReference type="ARBA" id="ARBA00004606"/>
    </source>
</evidence>
<dbReference type="Gene3D" id="3.90.550.10">
    <property type="entry name" value="Spore Coat Polysaccharide Biosynthesis Protein SpsA, Chain A"/>
    <property type="match status" value="1"/>
</dbReference>
<feature type="transmembrane region" description="Helical" evidence="6">
    <location>
        <begin position="33"/>
        <end position="53"/>
    </location>
</feature>
<evidence type="ECO:0000256" key="3">
    <source>
        <dbReference type="ARBA" id="ARBA00022676"/>
    </source>
</evidence>
<keyword evidence="3" id="KW-0328">Glycosyltransferase</keyword>
<dbReference type="GO" id="GO:0000032">
    <property type="term" value="P:cell wall mannoprotein biosynthetic process"/>
    <property type="evidence" value="ECO:0007669"/>
    <property type="project" value="TreeGrafter"/>
</dbReference>
<dbReference type="Pfam" id="PF10510">
    <property type="entry name" value="PIG-S"/>
    <property type="match status" value="1"/>
</dbReference>
<dbReference type="AlphaFoldDB" id="A0A9P7BFB4"/>
<protein>
    <recommendedName>
        <fullName evidence="9">Glycosyltransferase family 15 protein</fullName>
    </recommendedName>
</protein>
<reference evidence="7" key="1">
    <citation type="submission" date="2020-11" db="EMBL/GenBank/DDBJ databases">
        <title>Kefir isolates.</title>
        <authorList>
            <person name="Marcisauskas S."/>
            <person name="Kim Y."/>
            <person name="Blasche S."/>
        </authorList>
    </citation>
    <scope>NUCLEOTIDE SEQUENCE</scope>
    <source>
        <strain evidence="7">Olga-1</strain>
    </source>
</reference>
<dbReference type="GO" id="GO:0005794">
    <property type="term" value="C:Golgi apparatus"/>
    <property type="evidence" value="ECO:0007669"/>
    <property type="project" value="TreeGrafter"/>
</dbReference>
<keyword evidence="8" id="KW-1185">Reference proteome</keyword>
<keyword evidence="6" id="KW-1133">Transmembrane helix</keyword>
<evidence type="ECO:0000256" key="5">
    <source>
        <dbReference type="ARBA" id="ARBA00022968"/>
    </source>
</evidence>
<keyword evidence="5" id="KW-0735">Signal-anchor</keyword>
<dbReference type="Pfam" id="PF01793">
    <property type="entry name" value="Glyco_transf_15"/>
    <property type="match status" value="1"/>
</dbReference>
<name>A0A9P7BFB4_9ASCO</name>
<evidence type="ECO:0000313" key="8">
    <source>
        <dbReference type="Proteomes" id="UP000697127"/>
    </source>
</evidence>
<keyword evidence="6" id="KW-0472">Membrane</keyword>
<proteinExistence type="inferred from homology"/>
<dbReference type="FunFam" id="3.90.550.10:FF:000051">
    <property type="entry name" value="Alpha-1,2-mannosyltransferase (Ktr4)"/>
    <property type="match status" value="1"/>
</dbReference>
<evidence type="ECO:0000256" key="4">
    <source>
        <dbReference type="ARBA" id="ARBA00022679"/>
    </source>
</evidence>
<comment type="subcellular location">
    <subcellularLocation>
        <location evidence="1">Membrane</location>
        <topology evidence="1">Single-pass type II membrane protein</topology>
    </subcellularLocation>
</comment>
<keyword evidence="4" id="KW-0808">Transferase</keyword>
<gene>
    <name evidence="7" type="ORF">C6P40_001696</name>
</gene>
<dbReference type="EMBL" id="PUHW01000200">
    <property type="protein sequence ID" value="KAG0687920.1"/>
    <property type="molecule type" value="Genomic_DNA"/>
</dbReference>
<dbReference type="InterPro" id="IPR029044">
    <property type="entry name" value="Nucleotide-diphossugar_trans"/>
</dbReference>
<sequence length="914" mass="107933">MSEKGEGEGEEEKNHLIDKVINQDEIKETKKRFWIIILLLITTIIIGLPSWYFTTLVERSKLPIESMQELINKYSDNLEFQKYEIPIQIIEIPDPLIGLIDETQLIINEKLNNINSKIGIKLFKNDEFESYYKLKLIMNEDSDSLIVSPYKDRLIKLFISPNIIKNGLVSDLISRILIDNIFKYEILGELNNNDTNNNNNNGNSKIIKFPFSNDYKISINFLHSNNKYLGISRETLKNVIENFKNFINILKPIANFSIEFQELWYERRLITEGEYKIDNITYIKDPRMFIDYSDWGLDQDVELEPIINLNLYMTDEEEKIIIENSIKNSFIIPQWGGVVIHNEDENIEYDQLNEIFDIFAYQVLKLIGIESDINKSLYYRIDEIIRIQTIKNINNSLNNFKSLIKLINQLDTIPIPLQTVKEIEESINYIRESIYKLNSLDWIQAYEKSTNALVLSNNAFFHKDMVQQAYFPEEHKMAVYSPLLGPFATIMVMALVRGYKEQKALAVIFFVTYKVSYSGEKIESFNLSFTDSNKSNAAKSEETDVSNELIKNKNKNKINSNSLNDEEFDNSILPGMDPYFGKELLIKQYQRANATIMTLCQENDLDGIVETIRKLEDRFNNKYHYDWVFLNNIEFSNEFKSKVSKFVSGNARFGIIPKEHWSYPSFIDLEKAKTERQRMEDDGVIYAGSESYRHMCRFNSGFFYKHPIMEEYKYYWRVEPHVEFTCDINYDPFKYMVDNDKIYGFTITIHEFERTIESLWDTTKRFLSQHSDYLDPHNLIKFISNDDGETYNLCHFWSNFEIADMDFWRSKEYEDYFQYLDKSGGFFYERWGDAPVHSIAASLFLNRNKLHFFKDIGYIHGVYQMCPIEDEIYESNKCFCDKNNDFTFDGYACGKEFFDSMGWKKPGNWEQYAD</sequence>
<evidence type="ECO:0000256" key="2">
    <source>
        <dbReference type="ARBA" id="ARBA00007677"/>
    </source>
</evidence>
<dbReference type="SUPFAM" id="SSF53448">
    <property type="entry name" value="Nucleotide-diphospho-sugar transferases"/>
    <property type="match status" value="1"/>
</dbReference>
<dbReference type="GO" id="GO:0006487">
    <property type="term" value="P:protein N-linked glycosylation"/>
    <property type="evidence" value="ECO:0007669"/>
    <property type="project" value="TreeGrafter"/>
</dbReference>
<dbReference type="PANTHER" id="PTHR31121:SF6">
    <property type="entry name" value="ALPHA-1,2 MANNOSYLTRANSFERASE KTR1"/>
    <property type="match status" value="1"/>
</dbReference>
<comment type="caution">
    <text evidence="7">The sequence shown here is derived from an EMBL/GenBank/DDBJ whole genome shotgun (WGS) entry which is preliminary data.</text>
</comment>